<keyword evidence="3" id="KW-0819">tRNA processing</keyword>
<evidence type="ECO:0000256" key="5">
    <source>
        <dbReference type="ARBA" id="ARBA00022785"/>
    </source>
</evidence>
<dbReference type="PANTHER" id="PTHR30002:SF4">
    <property type="entry name" value="EPOXYQUEUOSINE REDUCTASE"/>
    <property type="match status" value="1"/>
</dbReference>
<keyword evidence="11" id="KW-1185">Reference proteome</keyword>
<keyword evidence="4" id="KW-0479">Metal-binding</keyword>
<dbReference type="EMBL" id="BRXR01000001">
    <property type="protein sequence ID" value="GLC29225.1"/>
    <property type="molecule type" value="Genomic_DNA"/>
</dbReference>
<dbReference type="PANTHER" id="PTHR30002">
    <property type="entry name" value="EPOXYQUEUOSINE REDUCTASE"/>
    <property type="match status" value="1"/>
</dbReference>
<keyword evidence="1" id="KW-0004">4Fe-4S</keyword>
<keyword evidence="8" id="KW-0411">Iron-sulfur</keyword>
<protein>
    <submittedName>
        <fullName evidence="10">(Fe-S)-binding protein</fullName>
    </submittedName>
</protein>
<reference evidence="10 11" key="1">
    <citation type="journal article" date="2024" name="Int. J. Syst. Evol. Microbiol.">
        <title>Clostridium omnivorum sp. nov., isolated from anoxic soil under the treatment of reductive soil disinfestation.</title>
        <authorList>
            <person name="Ueki A."/>
            <person name="Tonouchi A."/>
            <person name="Kaku N."/>
            <person name="Honma S."/>
            <person name="Ueki K."/>
        </authorList>
    </citation>
    <scope>NUCLEOTIDE SEQUENCE [LARGE SCALE GENOMIC DNA]</scope>
    <source>
        <strain evidence="10 11">E14</strain>
    </source>
</reference>
<evidence type="ECO:0000259" key="9">
    <source>
        <dbReference type="PROSITE" id="PS51379"/>
    </source>
</evidence>
<gene>
    <name evidence="10" type="ORF">bsdE14_06350</name>
</gene>
<dbReference type="PROSITE" id="PS00198">
    <property type="entry name" value="4FE4S_FER_1"/>
    <property type="match status" value="1"/>
</dbReference>
<evidence type="ECO:0000256" key="7">
    <source>
        <dbReference type="ARBA" id="ARBA00023004"/>
    </source>
</evidence>
<dbReference type="Pfam" id="PF08331">
    <property type="entry name" value="QueG_DUF1730"/>
    <property type="match status" value="1"/>
</dbReference>
<proteinExistence type="predicted"/>
<dbReference type="InterPro" id="IPR017900">
    <property type="entry name" value="4Fe4S_Fe_S_CS"/>
</dbReference>
<sequence length="323" mass="37613">MDCKNTIIDFCNSIGIDTLGFIRCRVFEELRPYLLERKLDKLENEFEEKDVEKRVNPFLYMKEGKTIISIAFPYSYDDIISSEEGFSKYTWGSDYHKVVSKYLEQICNFINSIGGRAIYFVDNNALPERYIAKLSGIGFIGKNNMLITQKYGSYVFLGEIITDLYFEEDKALENGCGDCNICAKQCPTKAVSSSHSNICLSYITQKKHIEDFWFSKLNGRLFGCDSCQRLCPYNESVIKSNINLFKPNDYMINPNLLELVYIDNKNFNAKYKLTSCGWRGKAILQRNALIYLMSKKVENIDFRKINSPYVMDYYNRLLNYFKL</sequence>
<evidence type="ECO:0000256" key="8">
    <source>
        <dbReference type="ARBA" id="ARBA00023014"/>
    </source>
</evidence>
<evidence type="ECO:0000313" key="11">
    <source>
        <dbReference type="Proteomes" id="UP001208567"/>
    </source>
</evidence>
<keyword evidence="5" id="KW-0671">Queuosine biosynthesis</keyword>
<evidence type="ECO:0000313" key="10">
    <source>
        <dbReference type="EMBL" id="GLC29225.1"/>
    </source>
</evidence>
<accession>A0ABQ5N210</accession>
<evidence type="ECO:0000256" key="6">
    <source>
        <dbReference type="ARBA" id="ARBA00023002"/>
    </source>
</evidence>
<dbReference type="RefSeq" id="WP_264848512.1">
    <property type="nucleotide sequence ID" value="NZ_BRXR01000001.1"/>
</dbReference>
<dbReference type="Pfam" id="PF13484">
    <property type="entry name" value="Fer4_16"/>
    <property type="match status" value="1"/>
</dbReference>
<dbReference type="NCBIfam" id="TIGR00276">
    <property type="entry name" value="tRNA epoxyqueuosine(34) reductase QueG"/>
    <property type="match status" value="1"/>
</dbReference>
<dbReference type="InterPro" id="IPR004453">
    <property type="entry name" value="QueG"/>
</dbReference>
<keyword evidence="2" id="KW-0963">Cytoplasm</keyword>
<comment type="caution">
    <text evidence="10">The sequence shown here is derived from an EMBL/GenBank/DDBJ whole genome shotgun (WGS) entry which is preliminary data.</text>
</comment>
<dbReference type="PROSITE" id="PS51379">
    <property type="entry name" value="4FE4S_FER_2"/>
    <property type="match status" value="1"/>
</dbReference>
<name>A0ABQ5N210_9CLOT</name>
<dbReference type="InterPro" id="IPR017896">
    <property type="entry name" value="4Fe4S_Fe-S-bd"/>
</dbReference>
<dbReference type="InterPro" id="IPR013542">
    <property type="entry name" value="QueG_DUF1730"/>
</dbReference>
<feature type="domain" description="4Fe-4S ferredoxin-type" evidence="9">
    <location>
        <begin position="164"/>
        <end position="196"/>
    </location>
</feature>
<keyword evidence="6" id="KW-0560">Oxidoreductase</keyword>
<dbReference type="Proteomes" id="UP001208567">
    <property type="component" value="Unassembled WGS sequence"/>
</dbReference>
<dbReference type="SUPFAM" id="SSF46548">
    <property type="entry name" value="alpha-helical ferredoxin"/>
    <property type="match status" value="1"/>
</dbReference>
<evidence type="ECO:0000256" key="3">
    <source>
        <dbReference type="ARBA" id="ARBA00022694"/>
    </source>
</evidence>
<evidence type="ECO:0000256" key="4">
    <source>
        <dbReference type="ARBA" id="ARBA00022723"/>
    </source>
</evidence>
<evidence type="ECO:0000256" key="2">
    <source>
        <dbReference type="ARBA" id="ARBA00022490"/>
    </source>
</evidence>
<organism evidence="10 11">
    <name type="scientific">Clostridium omnivorum</name>
    <dbReference type="NCBI Taxonomy" id="1604902"/>
    <lineage>
        <taxon>Bacteria</taxon>
        <taxon>Bacillati</taxon>
        <taxon>Bacillota</taxon>
        <taxon>Clostridia</taxon>
        <taxon>Eubacteriales</taxon>
        <taxon>Clostridiaceae</taxon>
        <taxon>Clostridium</taxon>
    </lineage>
</organism>
<evidence type="ECO:0000256" key="1">
    <source>
        <dbReference type="ARBA" id="ARBA00022485"/>
    </source>
</evidence>
<keyword evidence="7" id="KW-0408">Iron</keyword>